<name>A0A6M0SAW9_9CYAN</name>
<dbReference type="Pfam" id="PF07505">
    <property type="entry name" value="DUF5131"/>
    <property type="match status" value="1"/>
</dbReference>
<organism evidence="1 2">
    <name type="scientific">Adonisia turfae CCMR0082</name>
    <dbReference type="NCBI Taxonomy" id="2304604"/>
    <lineage>
        <taxon>Bacteria</taxon>
        <taxon>Bacillati</taxon>
        <taxon>Cyanobacteriota</taxon>
        <taxon>Adonisia</taxon>
        <taxon>Adonisia turfae</taxon>
    </lineage>
</organism>
<evidence type="ECO:0000313" key="1">
    <source>
        <dbReference type="EMBL" id="NEZ65627.1"/>
    </source>
</evidence>
<dbReference type="InterPro" id="IPR011101">
    <property type="entry name" value="DUF5131"/>
</dbReference>
<reference evidence="1 2" key="1">
    <citation type="journal article" date="2020" name="Microb. Ecol.">
        <title>Ecogenomics of the Marine Benthic Filamentous Cyanobacterium Adonisia.</title>
        <authorList>
            <person name="Walter J.M."/>
            <person name="Coutinho F.H."/>
            <person name="Leomil L."/>
            <person name="Hargreaves P.I."/>
            <person name="Campeao M.E."/>
            <person name="Vieira V.V."/>
            <person name="Silva B.S."/>
            <person name="Fistarol G.O."/>
            <person name="Salomon P.S."/>
            <person name="Sawabe T."/>
            <person name="Mino S."/>
            <person name="Hosokawa M."/>
            <person name="Miyashita H."/>
            <person name="Maruyama F."/>
            <person name="van Verk M.C."/>
            <person name="Dutilh B.E."/>
            <person name="Thompson C.C."/>
            <person name="Thompson F.L."/>
        </authorList>
    </citation>
    <scope>NUCLEOTIDE SEQUENCE [LARGE SCALE GENOMIC DNA]</scope>
    <source>
        <strain evidence="1 2">CCMR0082</strain>
    </source>
</reference>
<protein>
    <submittedName>
        <fullName evidence="1">DUF5131 family protein</fullName>
    </submittedName>
</protein>
<dbReference type="Proteomes" id="UP000473574">
    <property type="component" value="Unassembled WGS sequence"/>
</dbReference>
<evidence type="ECO:0000313" key="2">
    <source>
        <dbReference type="Proteomes" id="UP000473574"/>
    </source>
</evidence>
<dbReference type="EMBL" id="QZCE01000002">
    <property type="protein sequence ID" value="NEZ65627.1"/>
    <property type="molecule type" value="Genomic_DNA"/>
</dbReference>
<comment type="caution">
    <text evidence="1">The sequence shown here is derived from an EMBL/GenBank/DDBJ whole genome shotgun (WGS) entry which is preliminary data.</text>
</comment>
<proteinExistence type="predicted"/>
<accession>A0A6M0SAW9</accession>
<dbReference type="AlphaFoldDB" id="A0A6M0SAW9"/>
<gene>
    <name evidence="1" type="ORF">D0962_23200</name>
</gene>
<sequence>MNTQISWCDATWNPWIGCSKVSPLCTHCYAEEMMDYRYHRVQWGDEGTRDRTSEANWKLPYRWNRKAAKDPDAPRRVFCASLADFFEDRPELQPWREDAWKVIQETPHLIWLVLTKRPAQAADFLKVQETIPKGFWLGCSIGTQDEVEKHFEAIKAISQYAPIFLSLEPLLEQIDITRYLVELPRLWVIAGGESGPKARETSVNALMKVSEDCAEHEVLFFLKQLGKRPVWNGELMPLADSKGGNWDEWPSYLRIRQLPEFSDA</sequence>